<sequence length="424" mass="46840">MERATATAEEEEEEEGEDDIVCLDESFFINDDYQLTTFTFGSQVLQLFCLQSASSQFFRFHLIFTLPLLPFYLLPEPFMEEGLRTVLELWINVPPFALRLVTTARVLDLLCFLFGQPSQLVGCCYWFKSFFYVLVWLGEYATLLHLMLFAARGSGTRRYAAGGGNGGEAGSRSTSTESTGSTAIFFLTLTRVPKIVPYEYRVLTGAGTRTGTAVRVPGYGKRGSGTFGLFRYGMGTPGTAWVRHEKWPRLSRGLLTLFSRPQRVNKRENWCGGTGTSTKRPGVCSVELSDAVCGAKNGSAVGCGSQSVYIEVMCGNHDCGYKLTAVTNLSNRLQSRANEVQQLNSQLALLQRMYKDARAEISVLKAENKELKRKATVMFRFGGPPYAAVEEQRVVIMPSGVGNTEATPARAVQDGGKKKRPIAE</sequence>
<dbReference type="EMBL" id="SDRB02001139">
    <property type="protein sequence ID" value="THG21897.1"/>
    <property type="molecule type" value="Genomic_DNA"/>
</dbReference>
<reference evidence="4 5" key="1">
    <citation type="journal article" date="2018" name="Proc. Natl. Acad. Sci. U.S.A.">
        <title>Draft genome sequence of Camellia sinensis var. sinensis provides insights into the evolution of the tea genome and tea quality.</title>
        <authorList>
            <person name="Wei C."/>
            <person name="Yang H."/>
            <person name="Wang S."/>
            <person name="Zhao J."/>
            <person name="Liu C."/>
            <person name="Gao L."/>
            <person name="Xia E."/>
            <person name="Lu Y."/>
            <person name="Tai Y."/>
            <person name="She G."/>
            <person name="Sun J."/>
            <person name="Cao H."/>
            <person name="Tong W."/>
            <person name="Gao Q."/>
            <person name="Li Y."/>
            <person name="Deng W."/>
            <person name="Jiang X."/>
            <person name="Wang W."/>
            <person name="Chen Q."/>
            <person name="Zhang S."/>
            <person name="Li H."/>
            <person name="Wu J."/>
            <person name="Wang P."/>
            <person name="Li P."/>
            <person name="Shi C."/>
            <person name="Zheng F."/>
            <person name="Jian J."/>
            <person name="Huang B."/>
            <person name="Shan D."/>
            <person name="Shi M."/>
            <person name="Fang C."/>
            <person name="Yue Y."/>
            <person name="Li F."/>
            <person name="Li D."/>
            <person name="Wei S."/>
            <person name="Han B."/>
            <person name="Jiang C."/>
            <person name="Yin Y."/>
            <person name="Xia T."/>
            <person name="Zhang Z."/>
            <person name="Bennetzen J.L."/>
            <person name="Zhao S."/>
            <person name="Wan X."/>
        </authorList>
    </citation>
    <scope>NUCLEOTIDE SEQUENCE [LARGE SCALE GENOMIC DNA]</scope>
    <source>
        <strain evidence="5">cv. Shuchazao</strain>
        <tissue evidence="4">Leaf</tissue>
    </source>
</reference>
<evidence type="ECO:0000313" key="5">
    <source>
        <dbReference type="Proteomes" id="UP000306102"/>
    </source>
</evidence>
<accession>A0A4V3WQW4</accession>
<evidence type="ECO:0000313" key="4">
    <source>
        <dbReference type="EMBL" id="THG21897.1"/>
    </source>
</evidence>
<evidence type="ECO:0000256" key="2">
    <source>
        <dbReference type="SAM" id="MobiDB-lite"/>
    </source>
</evidence>
<keyword evidence="5" id="KW-1185">Reference proteome</keyword>
<dbReference type="Proteomes" id="UP000306102">
    <property type="component" value="Unassembled WGS sequence"/>
</dbReference>
<organism evidence="4 5">
    <name type="scientific">Camellia sinensis var. sinensis</name>
    <name type="common">China tea</name>
    <dbReference type="NCBI Taxonomy" id="542762"/>
    <lineage>
        <taxon>Eukaryota</taxon>
        <taxon>Viridiplantae</taxon>
        <taxon>Streptophyta</taxon>
        <taxon>Embryophyta</taxon>
        <taxon>Tracheophyta</taxon>
        <taxon>Spermatophyta</taxon>
        <taxon>Magnoliopsida</taxon>
        <taxon>eudicotyledons</taxon>
        <taxon>Gunneridae</taxon>
        <taxon>Pentapetalae</taxon>
        <taxon>asterids</taxon>
        <taxon>Ericales</taxon>
        <taxon>Theaceae</taxon>
        <taxon>Camellia</taxon>
    </lineage>
</organism>
<keyword evidence="3" id="KW-0812">Transmembrane</keyword>
<keyword evidence="3" id="KW-0472">Membrane</keyword>
<keyword evidence="3" id="KW-1133">Transmembrane helix</keyword>
<name>A0A4V3WQW4_CAMSN</name>
<comment type="caution">
    <text evidence="4">The sequence shown here is derived from an EMBL/GenBank/DDBJ whole genome shotgun (WGS) entry which is preliminary data.</text>
</comment>
<gene>
    <name evidence="4" type="ORF">TEA_018052</name>
</gene>
<feature type="region of interest" description="Disordered" evidence="2">
    <location>
        <begin position="401"/>
        <end position="424"/>
    </location>
</feature>
<evidence type="ECO:0000256" key="1">
    <source>
        <dbReference type="SAM" id="Coils"/>
    </source>
</evidence>
<keyword evidence="1" id="KW-0175">Coiled coil</keyword>
<protein>
    <submittedName>
        <fullName evidence="4">Uncharacterized protein</fullName>
    </submittedName>
</protein>
<evidence type="ECO:0000256" key="3">
    <source>
        <dbReference type="SAM" id="Phobius"/>
    </source>
</evidence>
<feature type="transmembrane region" description="Helical" evidence="3">
    <location>
        <begin position="130"/>
        <end position="151"/>
    </location>
</feature>
<dbReference type="AlphaFoldDB" id="A0A4V3WQW4"/>
<proteinExistence type="predicted"/>
<feature type="coiled-coil region" evidence="1">
    <location>
        <begin position="326"/>
        <end position="374"/>
    </location>
</feature>